<dbReference type="Proteomes" id="UP001157946">
    <property type="component" value="Unassembled WGS sequence"/>
</dbReference>
<evidence type="ECO:0000313" key="15">
    <source>
        <dbReference type="Proteomes" id="UP001157946"/>
    </source>
</evidence>
<evidence type="ECO:0000256" key="2">
    <source>
        <dbReference type="ARBA" id="ARBA00003213"/>
    </source>
</evidence>
<reference evidence="14" key="1">
    <citation type="submission" date="2017-05" db="EMBL/GenBank/DDBJ databases">
        <authorList>
            <person name="Varghese N."/>
            <person name="Submissions S."/>
        </authorList>
    </citation>
    <scope>NUCLEOTIDE SEQUENCE</scope>
    <source>
        <strain evidence="14">DSM 45262</strain>
    </source>
</reference>
<protein>
    <recommendedName>
        <fullName evidence="10">tRNA dimethylallyltransferase</fullName>
        <ecNumber evidence="10">2.5.1.75</ecNumber>
    </recommendedName>
    <alternativeName>
        <fullName evidence="10">Dimethylallyl diphosphate:tRNA dimethylallyltransferase</fullName>
        <shortName evidence="10">DMAPP:tRNA dimethylallyltransferase</shortName>
        <shortName evidence="10">DMATase</shortName>
    </alternativeName>
    <alternativeName>
        <fullName evidence="10">Isopentenyl-diphosphate:tRNA isopentenyltransferase</fullName>
        <shortName evidence="10">IPP transferase</shortName>
        <shortName evidence="10">IPPT</shortName>
        <shortName evidence="10">IPTase</shortName>
    </alternativeName>
</protein>
<evidence type="ECO:0000256" key="5">
    <source>
        <dbReference type="ARBA" id="ARBA00022694"/>
    </source>
</evidence>
<evidence type="ECO:0000256" key="8">
    <source>
        <dbReference type="ARBA" id="ARBA00022842"/>
    </source>
</evidence>
<dbReference type="InterPro" id="IPR039657">
    <property type="entry name" value="Dimethylallyltransferase"/>
</dbReference>
<feature type="site" description="Interaction with substrate tRNA" evidence="10">
    <location>
        <position position="124"/>
    </location>
</feature>
<feature type="site" description="Interaction with substrate tRNA" evidence="10">
    <location>
        <position position="101"/>
    </location>
</feature>
<keyword evidence="6 10" id="KW-0547">Nucleotide-binding</keyword>
<comment type="similarity">
    <text evidence="3 10 13">Belongs to the IPP transferase family.</text>
</comment>
<dbReference type="NCBIfam" id="TIGR00174">
    <property type="entry name" value="miaA"/>
    <property type="match status" value="1"/>
</dbReference>
<keyword evidence="7 10" id="KW-0067">ATP-binding</keyword>
<evidence type="ECO:0000256" key="9">
    <source>
        <dbReference type="ARBA" id="ARBA00049563"/>
    </source>
</evidence>
<comment type="function">
    <text evidence="2 10 12">Catalyzes the transfer of a dimethylallyl group onto the adenine at position 37 in tRNAs that read codons beginning with uridine, leading to the formation of N6-(dimethylallyl)adenosine (i(6)A).</text>
</comment>
<dbReference type="Pfam" id="PF01715">
    <property type="entry name" value="IPPT"/>
    <property type="match status" value="1"/>
</dbReference>
<dbReference type="GO" id="GO:0052381">
    <property type="term" value="F:tRNA dimethylallyltransferase activity"/>
    <property type="evidence" value="ECO:0007669"/>
    <property type="project" value="UniProtKB-UniRule"/>
</dbReference>
<dbReference type="EC" id="2.5.1.75" evidence="10"/>
<dbReference type="GO" id="GO:0006400">
    <property type="term" value="P:tRNA modification"/>
    <property type="evidence" value="ECO:0007669"/>
    <property type="project" value="TreeGrafter"/>
</dbReference>
<dbReference type="GO" id="GO:0005524">
    <property type="term" value="F:ATP binding"/>
    <property type="evidence" value="ECO:0007669"/>
    <property type="project" value="UniProtKB-UniRule"/>
</dbReference>
<feature type="region of interest" description="Interaction with substrate tRNA" evidence="10">
    <location>
        <begin position="35"/>
        <end position="38"/>
    </location>
</feature>
<dbReference type="AlphaFoldDB" id="A0AA46AH08"/>
<comment type="caution">
    <text evidence="10">Lacks conserved residue(s) required for the propagation of feature annotation.</text>
</comment>
<dbReference type="FunFam" id="1.10.20.140:FF:000001">
    <property type="entry name" value="tRNA dimethylallyltransferase"/>
    <property type="match status" value="1"/>
</dbReference>
<comment type="catalytic activity">
    <reaction evidence="9 10 11">
        <text>adenosine(37) in tRNA + dimethylallyl diphosphate = N(6)-dimethylallyladenosine(37) in tRNA + diphosphate</text>
        <dbReference type="Rhea" id="RHEA:26482"/>
        <dbReference type="Rhea" id="RHEA-COMP:10162"/>
        <dbReference type="Rhea" id="RHEA-COMP:10375"/>
        <dbReference type="ChEBI" id="CHEBI:33019"/>
        <dbReference type="ChEBI" id="CHEBI:57623"/>
        <dbReference type="ChEBI" id="CHEBI:74411"/>
        <dbReference type="ChEBI" id="CHEBI:74415"/>
        <dbReference type="EC" id="2.5.1.75"/>
    </reaction>
</comment>
<dbReference type="InterPro" id="IPR027417">
    <property type="entry name" value="P-loop_NTPase"/>
</dbReference>
<feature type="binding site" evidence="10">
    <location>
        <begin position="12"/>
        <end position="17"/>
    </location>
    <ligand>
        <name>substrate</name>
    </ligand>
</feature>
<dbReference type="EMBL" id="FXTU01000010">
    <property type="protein sequence ID" value="SMP34043.1"/>
    <property type="molecule type" value="Genomic_DNA"/>
</dbReference>
<evidence type="ECO:0000256" key="12">
    <source>
        <dbReference type="RuleBase" id="RU003784"/>
    </source>
</evidence>
<dbReference type="HAMAP" id="MF_00185">
    <property type="entry name" value="IPP_trans"/>
    <property type="match status" value="1"/>
</dbReference>
<dbReference type="PANTHER" id="PTHR11088">
    <property type="entry name" value="TRNA DIMETHYLALLYLTRANSFERASE"/>
    <property type="match status" value="1"/>
</dbReference>
<dbReference type="Gene3D" id="3.40.50.300">
    <property type="entry name" value="P-loop containing nucleotide triphosphate hydrolases"/>
    <property type="match status" value="1"/>
</dbReference>
<evidence type="ECO:0000256" key="3">
    <source>
        <dbReference type="ARBA" id="ARBA00005842"/>
    </source>
</evidence>
<dbReference type="InterPro" id="IPR018022">
    <property type="entry name" value="IPT"/>
</dbReference>
<proteinExistence type="inferred from homology"/>
<dbReference type="SUPFAM" id="SSF52540">
    <property type="entry name" value="P-loop containing nucleoside triphosphate hydrolases"/>
    <property type="match status" value="1"/>
</dbReference>
<comment type="caution">
    <text evidence="14">The sequence shown here is derived from an EMBL/GenBank/DDBJ whole genome shotgun (WGS) entry which is preliminary data.</text>
</comment>
<evidence type="ECO:0000256" key="4">
    <source>
        <dbReference type="ARBA" id="ARBA00022679"/>
    </source>
</evidence>
<keyword evidence="4 10" id="KW-0808">Transferase</keyword>
<keyword evidence="15" id="KW-1185">Reference proteome</keyword>
<evidence type="ECO:0000256" key="10">
    <source>
        <dbReference type="HAMAP-Rule" id="MF_00185"/>
    </source>
</evidence>
<name>A0AA46AH08_9BACL</name>
<comment type="subunit">
    <text evidence="10">Monomer.</text>
</comment>
<organism evidence="14 15">
    <name type="scientific">Laceyella tengchongensis</name>
    <dbReference type="NCBI Taxonomy" id="574699"/>
    <lineage>
        <taxon>Bacteria</taxon>
        <taxon>Bacillati</taxon>
        <taxon>Bacillota</taxon>
        <taxon>Bacilli</taxon>
        <taxon>Bacillales</taxon>
        <taxon>Thermoactinomycetaceae</taxon>
        <taxon>Laceyella</taxon>
    </lineage>
</organism>
<keyword evidence="5 10" id="KW-0819">tRNA processing</keyword>
<dbReference type="RefSeq" id="WP_102992596.1">
    <property type="nucleotide sequence ID" value="NZ_FXTU01000010.1"/>
</dbReference>
<dbReference type="Gene3D" id="1.10.20.140">
    <property type="match status" value="1"/>
</dbReference>
<evidence type="ECO:0000256" key="11">
    <source>
        <dbReference type="RuleBase" id="RU003783"/>
    </source>
</evidence>
<dbReference type="PANTHER" id="PTHR11088:SF60">
    <property type="entry name" value="TRNA DIMETHYLALLYLTRANSFERASE"/>
    <property type="match status" value="1"/>
</dbReference>
<evidence type="ECO:0000256" key="1">
    <source>
        <dbReference type="ARBA" id="ARBA00001946"/>
    </source>
</evidence>
<comment type="cofactor">
    <cofactor evidence="1 10">
        <name>Mg(2+)</name>
        <dbReference type="ChEBI" id="CHEBI:18420"/>
    </cofactor>
</comment>
<gene>
    <name evidence="10" type="primary">miaA</name>
    <name evidence="14" type="ORF">SAMN06265361_11054</name>
</gene>
<keyword evidence="8 10" id="KW-0460">Magnesium</keyword>
<feature type="binding site" evidence="10">
    <location>
        <begin position="10"/>
        <end position="17"/>
    </location>
    <ligand>
        <name>ATP</name>
        <dbReference type="ChEBI" id="CHEBI:30616"/>
    </ligand>
</feature>
<accession>A0AA46AH08</accession>
<evidence type="ECO:0000313" key="14">
    <source>
        <dbReference type="EMBL" id="SMP34043.1"/>
    </source>
</evidence>
<evidence type="ECO:0000256" key="7">
    <source>
        <dbReference type="ARBA" id="ARBA00022840"/>
    </source>
</evidence>
<sequence length="309" mass="35122">MKPQVLVIAGPTAVGKTALSIKLAKQFNGEIISGDSMQVYRGMDIGTAKVTPEEQEGIPHHLIDIIDPDTSFSVQEYQKLARQKIDEVHERGRLPMLVGGTGLYIESVMYDYEMPQVPENQALRQELGRLAAERGGEVLHARLQEVDPETAKKLHPNDIRRMIRALEVYDVTGIPFSQLKGRGTSPYEACWIGLTMSRELLYERINKRVDLMLEQGLVEEVKRLKEKGYSLGLTSMQAIGYKEIMAYLSGQLTLEEAVHLIKQGSRKYAKRQLSWFRRYGEMHWFDVTNRECFAEIQSLVAGKCHLARE</sequence>
<evidence type="ECO:0000256" key="13">
    <source>
        <dbReference type="RuleBase" id="RU003785"/>
    </source>
</evidence>
<evidence type="ECO:0000256" key="6">
    <source>
        <dbReference type="ARBA" id="ARBA00022741"/>
    </source>
</evidence>